<organism evidence="1">
    <name type="scientific">Haliea sp. ETY-M</name>
    <dbReference type="NCBI Taxonomy" id="1055105"/>
    <lineage>
        <taxon>Bacteria</taxon>
        <taxon>Pseudomonadati</taxon>
        <taxon>Pseudomonadota</taxon>
        <taxon>Gammaproteobacteria</taxon>
        <taxon>Cellvibrionales</taxon>
        <taxon>Halieaceae</taxon>
        <taxon>Haliea</taxon>
    </lineage>
</organism>
<accession>A0A455R326</accession>
<sequence length="136" mass="14724">MARPWKNLPPGALDLLIAQARNGLRESKAAEALGMRPKDFRRVIKENETARTIWEDALAVERDALIDALYNRAVGGDAKAAQYLLAARHGMSDKAPEAPAQPVSVTFNLPAAMDAREYLNALQAPALEDGTNASQT</sequence>
<name>A0A455R326_9GAMM</name>
<dbReference type="EMBL" id="LC064121">
    <property type="protein sequence ID" value="BBD50121.1"/>
    <property type="molecule type" value="Genomic_DNA"/>
</dbReference>
<evidence type="ECO:0008006" key="2">
    <source>
        <dbReference type="Google" id="ProtNLM"/>
    </source>
</evidence>
<evidence type="ECO:0000313" key="1">
    <source>
        <dbReference type="EMBL" id="BBD50121.1"/>
    </source>
</evidence>
<dbReference type="AlphaFoldDB" id="A0A455R326"/>
<proteinExistence type="predicted"/>
<protein>
    <recommendedName>
        <fullName evidence="2">Phage protein</fullName>
    </recommendedName>
</protein>
<reference evidence="1" key="1">
    <citation type="submission" date="2015-07" db="EMBL/GenBank/DDBJ databases">
        <title>Novel operon containing particulate methane monooxygenase-type genes and epoxyalkane:coenzyme M transferase gene in ethylene-assimilating marine bacterium, Haliea sp. ETY-M.</title>
        <authorList>
            <person name="Suzuki T."/>
            <person name="Habe H."/>
            <person name="Nakajima-Kambe T."/>
            <person name="Fuse H."/>
        </authorList>
    </citation>
    <scope>NUCLEOTIDE SEQUENCE</scope>
    <source>
        <strain evidence="1">ETY-M</strain>
    </source>
</reference>